<dbReference type="EMBL" id="FAXC01000074">
    <property type="protein sequence ID" value="CUV08490.1"/>
    <property type="molecule type" value="Genomic_DNA"/>
</dbReference>
<accession>A0A160VDD9</accession>
<evidence type="ECO:0000313" key="1">
    <source>
        <dbReference type="EMBL" id="CUV08490.1"/>
    </source>
</evidence>
<reference evidence="1" key="1">
    <citation type="submission" date="2015-10" db="EMBL/GenBank/DDBJ databases">
        <authorList>
            <person name="Gilbert D.G."/>
        </authorList>
    </citation>
    <scope>NUCLEOTIDE SEQUENCE</scope>
</reference>
<name>A0A160VDD9_9ZZZZ</name>
<dbReference type="AlphaFoldDB" id="A0A160VDD9"/>
<protein>
    <submittedName>
        <fullName evidence="1">Uncharacterized protein</fullName>
    </submittedName>
</protein>
<sequence length="49" mass="6014">MTIFYQKRKLLYQLIEKRLSIIHELNMAKEDYFAKNIRNDSSEDLSDYK</sequence>
<proteinExistence type="predicted"/>
<organism evidence="1">
    <name type="scientific">hydrothermal vent metagenome</name>
    <dbReference type="NCBI Taxonomy" id="652676"/>
    <lineage>
        <taxon>unclassified sequences</taxon>
        <taxon>metagenomes</taxon>
        <taxon>ecological metagenomes</taxon>
    </lineage>
</organism>
<gene>
    <name evidence="1" type="ORF">MGWOODY_Mmi1485</name>
</gene>